<evidence type="ECO:0000313" key="5">
    <source>
        <dbReference type="Proteomes" id="UP000236723"/>
    </source>
</evidence>
<organism evidence="4 5">
    <name type="scientific">Thermomonospora echinospora</name>
    <dbReference type="NCBI Taxonomy" id="1992"/>
    <lineage>
        <taxon>Bacteria</taxon>
        <taxon>Bacillati</taxon>
        <taxon>Actinomycetota</taxon>
        <taxon>Actinomycetes</taxon>
        <taxon>Streptosporangiales</taxon>
        <taxon>Thermomonosporaceae</taxon>
        <taxon>Thermomonospora</taxon>
    </lineage>
</organism>
<dbReference type="SUPFAM" id="SSF55874">
    <property type="entry name" value="ATPase domain of HSP90 chaperone/DNA topoisomerase II/histidine kinase"/>
    <property type="match status" value="1"/>
</dbReference>
<dbReference type="GO" id="GO:0004674">
    <property type="term" value="F:protein serine/threonine kinase activity"/>
    <property type="evidence" value="ECO:0007669"/>
    <property type="project" value="UniProtKB-KW"/>
</dbReference>
<dbReference type="Proteomes" id="UP000236723">
    <property type="component" value="Unassembled WGS sequence"/>
</dbReference>
<dbReference type="OrthoDB" id="3479115at2"/>
<dbReference type="RefSeq" id="WP_103938419.1">
    <property type="nucleotide sequence ID" value="NZ_FNVO01000005.1"/>
</dbReference>
<proteinExistence type="predicted"/>
<accession>A0A1H6AKX3</accession>
<dbReference type="PANTHER" id="PTHR35526:SF3">
    <property type="entry name" value="ANTI-SIGMA-F FACTOR RSBW"/>
    <property type="match status" value="1"/>
</dbReference>
<keyword evidence="4" id="KW-0808">Transferase</keyword>
<keyword evidence="5" id="KW-1185">Reference proteome</keyword>
<dbReference type="Pfam" id="PF13581">
    <property type="entry name" value="HATPase_c_2"/>
    <property type="match status" value="1"/>
</dbReference>
<dbReference type="CDD" id="cd16936">
    <property type="entry name" value="HATPase_RsbW-like"/>
    <property type="match status" value="1"/>
</dbReference>
<reference evidence="5" key="1">
    <citation type="submission" date="2016-10" db="EMBL/GenBank/DDBJ databases">
        <authorList>
            <person name="Varghese N."/>
            <person name="Submissions S."/>
        </authorList>
    </citation>
    <scope>NUCLEOTIDE SEQUENCE [LARGE SCALE GENOMIC DNA]</scope>
    <source>
        <strain evidence="5">DSM 43163</strain>
    </source>
</reference>
<gene>
    <name evidence="4" type="ORF">SAMN04489712_105473</name>
</gene>
<dbReference type="InterPro" id="IPR003594">
    <property type="entry name" value="HATPase_dom"/>
</dbReference>
<dbReference type="InterPro" id="IPR036890">
    <property type="entry name" value="HATPase_C_sf"/>
</dbReference>
<dbReference type="Gene3D" id="3.30.565.10">
    <property type="entry name" value="Histidine kinase-like ATPase, C-terminal domain"/>
    <property type="match status" value="1"/>
</dbReference>
<protein>
    <submittedName>
        <fullName evidence="4">Anti-sigma regulatory factor (Ser/Thr protein kinase)</fullName>
    </submittedName>
</protein>
<keyword evidence="4" id="KW-0418">Kinase</keyword>
<name>A0A1H6AKX3_9ACTN</name>
<dbReference type="PANTHER" id="PTHR35526">
    <property type="entry name" value="ANTI-SIGMA-F FACTOR RSBW-RELATED"/>
    <property type="match status" value="1"/>
</dbReference>
<dbReference type="InterPro" id="IPR050267">
    <property type="entry name" value="Anti-sigma-factor_SerPK"/>
</dbReference>
<dbReference type="EMBL" id="FNVO01000005">
    <property type="protein sequence ID" value="SEG48396.1"/>
    <property type="molecule type" value="Genomic_DNA"/>
</dbReference>
<feature type="region of interest" description="Disordered" evidence="2">
    <location>
        <begin position="1"/>
        <end position="28"/>
    </location>
</feature>
<evidence type="ECO:0000256" key="1">
    <source>
        <dbReference type="ARBA" id="ARBA00022527"/>
    </source>
</evidence>
<feature type="domain" description="Histidine kinase/HSP90-like ATPase" evidence="3">
    <location>
        <begin position="34"/>
        <end position="162"/>
    </location>
</feature>
<dbReference type="AlphaFoldDB" id="A0A1H6AKX3"/>
<keyword evidence="1" id="KW-0723">Serine/threonine-protein kinase</keyword>
<evidence type="ECO:0000313" key="4">
    <source>
        <dbReference type="EMBL" id="SEG48396.1"/>
    </source>
</evidence>
<evidence type="ECO:0000256" key="2">
    <source>
        <dbReference type="SAM" id="MobiDB-lite"/>
    </source>
</evidence>
<sequence length="175" mass="19270">MSVLPTERRTPMPPARFRSHPHDPDRDREELHLAALPSAAGHARRFVRARLHKWDLDRLAEACELVASELVTNAVTATGSRTIPSGHTALHDRTPAVIVLQLRLTRHRLVCEVWDSSPLPPVPTTVPGLLDENGRGLFLVAAYAMGWNSYSSPAGGKVVLAWWNPWATDRALVAG</sequence>
<evidence type="ECO:0000259" key="3">
    <source>
        <dbReference type="Pfam" id="PF13581"/>
    </source>
</evidence>
<feature type="compositionally biased region" description="Basic and acidic residues" evidence="2">
    <location>
        <begin position="1"/>
        <end position="10"/>
    </location>
</feature>